<name>A0AA40ZXZ4_9BACT</name>
<gene>
    <name evidence="1" type="ORF">H6D15_14725</name>
</gene>
<accession>A0AA40ZXZ4</accession>
<comment type="caution">
    <text evidence="1">The sequence shown here is derived from an EMBL/GenBank/DDBJ whole genome shotgun (WGS) entry which is preliminary data.</text>
</comment>
<dbReference type="Proteomes" id="UP000698924">
    <property type="component" value="Unassembled WGS sequence"/>
</dbReference>
<protein>
    <recommendedName>
        <fullName evidence="3">Lipoprotein</fullName>
    </recommendedName>
</protein>
<organism evidence="1 2">
    <name type="scientific">Caecibacteroides pullorum</name>
    <dbReference type="NCBI Taxonomy" id="2725562"/>
    <lineage>
        <taxon>Bacteria</taxon>
        <taxon>Pseudomonadati</taxon>
        <taxon>Bacteroidota</taxon>
        <taxon>Bacteroidia</taxon>
        <taxon>Bacteroidales</taxon>
        <taxon>Bacteroidaceae</taxon>
        <taxon>Caecibacteroides</taxon>
    </lineage>
</organism>
<evidence type="ECO:0008006" key="3">
    <source>
        <dbReference type="Google" id="ProtNLM"/>
    </source>
</evidence>
<sequence length="111" mass="12822">MNRILGIIGFLIIISLTSCSKKEQSHPYEGTFTASGITFVLNPDSTTRIIFNDSVSYEGKWMPAKAEDGLEYANIEFGGYQKYYYLKQGKLYRSEREMRHDVMGVKVRYEE</sequence>
<evidence type="ECO:0000313" key="1">
    <source>
        <dbReference type="EMBL" id="MBM6858831.1"/>
    </source>
</evidence>
<dbReference type="AlphaFoldDB" id="A0AA40ZXZ4"/>
<dbReference type="RefSeq" id="WP_204973385.1">
    <property type="nucleotide sequence ID" value="NZ_JAAZTS010000044.1"/>
</dbReference>
<proteinExistence type="predicted"/>
<dbReference type="PROSITE" id="PS51257">
    <property type="entry name" value="PROKAR_LIPOPROTEIN"/>
    <property type="match status" value="1"/>
</dbReference>
<keyword evidence="2" id="KW-1185">Reference proteome</keyword>
<reference evidence="1 2" key="1">
    <citation type="journal article" date="2021" name="Sci. Rep.">
        <title>The distribution of antibiotic resistance genes in chicken gut microbiota commensals.</title>
        <authorList>
            <person name="Juricova H."/>
            <person name="Matiasovicova J."/>
            <person name="Kubasova T."/>
            <person name="Cejkova D."/>
            <person name="Rychlik I."/>
        </authorList>
    </citation>
    <scope>NUCLEOTIDE SEQUENCE [LARGE SCALE GENOMIC DNA]</scope>
    <source>
        <strain evidence="1 2">An421</strain>
    </source>
</reference>
<evidence type="ECO:0000313" key="2">
    <source>
        <dbReference type="Proteomes" id="UP000698924"/>
    </source>
</evidence>
<dbReference type="EMBL" id="JACJMO010000045">
    <property type="protein sequence ID" value="MBM6858831.1"/>
    <property type="molecule type" value="Genomic_DNA"/>
</dbReference>